<keyword evidence="3" id="KW-1185">Reference proteome</keyword>
<dbReference type="AlphaFoldDB" id="A0A8S1F8H4"/>
<organism evidence="2 3">
    <name type="scientific">Caenorhabditis bovis</name>
    <dbReference type="NCBI Taxonomy" id="2654633"/>
    <lineage>
        <taxon>Eukaryota</taxon>
        <taxon>Metazoa</taxon>
        <taxon>Ecdysozoa</taxon>
        <taxon>Nematoda</taxon>
        <taxon>Chromadorea</taxon>
        <taxon>Rhabditida</taxon>
        <taxon>Rhabditina</taxon>
        <taxon>Rhabditomorpha</taxon>
        <taxon>Rhabditoidea</taxon>
        <taxon>Rhabditidae</taxon>
        <taxon>Peloderinae</taxon>
        <taxon>Caenorhabditis</taxon>
    </lineage>
</organism>
<feature type="transmembrane region" description="Helical" evidence="1">
    <location>
        <begin position="32"/>
        <end position="52"/>
    </location>
</feature>
<sequence length="156" mass="17909">MPRNRYRTRRRGETTWKERFTVWKHNRRKPGWLELVIYGVLLNVVGAALLLIKAQLDKDVVKAAVDQKFRDAGIKINSTITEEHEDTPEPSSVLMVLITMGGRMANVIGTMKLYKGLGKYLSDRKRKKFQSTTEKFQNGEGETECTELLADCCQVF</sequence>
<dbReference type="OrthoDB" id="5858441at2759"/>
<name>A0A8S1F8H4_9PELO</name>
<proteinExistence type="predicted"/>
<evidence type="ECO:0000313" key="2">
    <source>
        <dbReference type="EMBL" id="CAB3410102.1"/>
    </source>
</evidence>
<keyword evidence="1" id="KW-0472">Membrane</keyword>
<dbReference type="Proteomes" id="UP000494206">
    <property type="component" value="Unassembled WGS sequence"/>
</dbReference>
<keyword evidence="1" id="KW-0812">Transmembrane</keyword>
<evidence type="ECO:0000313" key="3">
    <source>
        <dbReference type="Proteomes" id="UP000494206"/>
    </source>
</evidence>
<reference evidence="2 3" key="1">
    <citation type="submission" date="2020-04" db="EMBL/GenBank/DDBJ databases">
        <authorList>
            <person name="Laetsch R D."/>
            <person name="Stevens L."/>
            <person name="Kumar S."/>
            <person name="Blaxter L. M."/>
        </authorList>
    </citation>
    <scope>NUCLEOTIDE SEQUENCE [LARGE SCALE GENOMIC DNA]</scope>
</reference>
<dbReference type="EMBL" id="CADEPM010000009">
    <property type="protein sequence ID" value="CAB3410102.1"/>
    <property type="molecule type" value="Genomic_DNA"/>
</dbReference>
<evidence type="ECO:0000256" key="1">
    <source>
        <dbReference type="SAM" id="Phobius"/>
    </source>
</evidence>
<protein>
    <submittedName>
        <fullName evidence="2">Uncharacterized protein</fullName>
    </submittedName>
</protein>
<accession>A0A8S1F8H4</accession>
<comment type="caution">
    <text evidence="2">The sequence shown here is derived from an EMBL/GenBank/DDBJ whole genome shotgun (WGS) entry which is preliminary data.</text>
</comment>
<keyword evidence="1" id="KW-1133">Transmembrane helix</keyword>
<gene>
    <name evidence="2" type="ORF">CBOVIS_LOCUS11666</name>
</gene>